<name>A0A4Z2IIT7_9TELE</name>
<dbReference type="Proteomes" id="UP000314294">
    <property type="component" value="Unassembled WGS sequence"/>
</dbReference>
<reference evidence="2 3" key="1">
    <citation type="submission" date="2019-03" db="EMBL/GenBank/DDBJ databases">
        <title>First draft genome of Liparis tanakae, snailfish: a comprehensive survey of snailfish specific genes.</title>
        <authorList>
            <person name="Kim W."/>
            <person name="Song I."/>
            <person name="Jeong J.-H."/>
            <person name="Kim D."/>
            <person name="Kim S."/>
            <person name="Ryu S."/>
            <person name="Song J.Y."/>
            <person name="Lee S.K."/>
        </authorList>
    </citation>
    <scope>NUCLEOTIDE SEQUENCE [LARGE SCALE GENOMIC DNA]</scope>
    <source>
        <tissue evidence="2">Muscle</tissue>
    </source>
</reference>
<proteinExistence type="predicted"/>
<feature type="transmembrane region" description="Helical" evidence="1">
    <location>
        <begin position="79"/>
        <end position="100"/>
    </location>
</feature>
<dbReference type="AlphaFoldDB" id="A0A4Z2IIT7"/>
<gene>
    <name evidence="2" type="ORF">EYF80_012731</name>
</gene>
<feature type="transmembrane region" description="Helical" evidence="1">
    <location>
        <begin position="112"/>
        <end position="131"/>
    </location>
</feature>
<protein>
    <submittedName>
        <fullName evidence="2">Uncharacterized protein</fullName>
    </submittedName>
</protein>
<keyword evidence="1" id="KW-0472">Membrane</keyword>
<dbReference type="EMBL" id="SRLO01000087">
    <property type="protein sequence ID" value="TNN77093.1"/>
    <property type="molecule type" value="Genomic_DNA"/>
</dbReference>
<organism evidence="2 3">
    <name type="scientific">Liparis tanakae</name>
    <name type="common">Tanaka's snailfish</name>
    <dbReference type="NCBI Taxonomy" id="230148"/>
    <lineage>
        <taxon>Eukaryota</taxon>
        <taxon>Metazoa</taxon>
        <taxon>Chordata</taxon>
        <taxon>Craniata</taxon>
        <taxon>Vertebrata</taxon>
        <taxon>Euteleostomi</taxon>
        <taxon>Actinopterygii</taxon>
        <taxon>Neopterygii</taxon>
        <taxon>Teleostei</taxon>
        <taxon>Neoteleostei</taxon>
        <taxon>Acanthomorphata</taxon>
        <taxon>Eupercaria</taxon>
        <taxon>Perciformes</taxon>
        <taxon>Cottioidei</taxon>
        <taxon>Cottales</taxon>
        <taxon>Liparidae</taxon>
        <taxon>Liparis</taxon>
    </lineage>
</organism>
<evidence type="ECO:0000313" key="2">
    <source>
        <dbReference type="EMBL" id="TNN77093.1"/>
    </source>
</evidence>
<keyword evidence="1" id="KW-0812">Transmembrane</keyword>
<keyword evidence="1" id="KW-1133">Transmembrane helix</keyword>
<keyword evidence="3" id="KW-1185">Reference proteome</keyword>
<evidence type="ECO:0000313" key="3">
    <source>
        <dbReference type="Proteomes" id="UP000314294"/>
    </source>
</evidence>
<comment type="caution">
    <text evidence="2">The sequence shown here is derived from an EMBL/GenBank/DDBJ whole genome shotgun (WGS) entry which is preliminary data.</text>
</comment>
<sequence length="189" mass="21018">MKASVRGHQGASRRIYSAGWILVRRDSSCGLGYKGAPEGLSLSKGLLELRLEWPRDSLPSLRSSRGLTGGLTLLPLGRIWILLVLASESLTLSLSFVHLSMMPPHDRGMKDFSLSFMLGLLSSFSAYGGVLEVRPMELRVPLVLQMDFERPLVRKQELIPPVKWLVSHSASVEQVPSGSQMVLWRIPKR</sequence>
<accession>A0A4Z2IIT7</accession>
<evidence type="ECO:0000256" key="1">
    <source>
        <dbReference type="SAM" id="Phobius"/>
    </source>
</evidence>